<evidence type="ECO:0000256" key="7">
    <source>
        <dbReference type="ARBA" id="ARBA00023002"/>
    </source>
</evidence>
<dbReference type="Pfam" id="PF00394">
    <property type="entry name" value="Cu-oxidase"/>
    <property type="match status" value="1"/>
</dbReference>
<name>A0AAD4S2P4_9MAGN</name>
<keyword evidence="13" id="KW-1185">Reference proteome</keyword>
<dbReference type="InterPro" id="IPR045087">
    <property type="entry name" value="Cu-oxidase_fam"/>
</dbReference>
<keyword evidence="9" id="KW-0472">Membrane</keyword>
<organism evidence="12 13">
    <name type="scientific">Papaver atlanticum</name>
    <dbReference type="NCBI Taxonomy" id="357466"/>
    <lineage>
        <taxon>Eukaryota</taxon>
        <taxon>Viridiplantae</taxon>
        <taxon>Streptophyta</taxon>
        <taxon>Embryophyta</taxon>
        <taxon>Tracheophyta</taxon>
        <taxon>Spermatophyta</taxon>
        <taxon>Magnoliopsida</taxon>
        <taxon>Ranunculales</taxon>
        <taxon>Papaveraceae</taxon>
        <taxon>Papaveroideae</taxon>
        <taxon>Papaver</taxon>
    </lineage>
</organism>
<evidence type="ECO:0000256" key="5">
    <source>
        <dbReference type="ARBA" id="ARBA00022723"/>
    </source>
</evidence>
<dbReference type="GO" id="GO:0005507">
    <property type="term" value="F:copper ion binding"/>
    <property type="evidence" value="ECO:0007669"/>
    <property type="project" value="InterPro"/>
</dbReference>
<evidence type="ECO:0000256" key="9">
    <source>
        <dbReference type="SAM" id="Phobius"/>
    </source>
</evidence>
<dbReference type="GO" id="GO:0009506">
    <property type="term" value="C:plasmodesma"/>
    <property type="evidence" value="ECO:0007669"/>
    <property type="project" value="TreeGrafter"/>
</dbReference>
<evidence type="ECO:0000256" key="3">
    <source>
        <dbReference type="ARBA" id="ARBA00010609"/>
    </source>
</evidence>
<dbReference type="InterPro" id="IPR008972">
    <property type="entry name" value="Cupredoxin"/>
</dbReference>
<reference evidence="12" key="1">
    <citation type="submission" date="2022-04" db="EMBL/GenBank/DDBJ databases">
        <title>A functionally conserved STORR gene fusion in Papaver species that diverged 16.8 million years ago.</title>
        <authorList>
            <person name="Catania T."/>
        </authorList>
    </citation>
    <scope>NUCLEOTIDE SEQUENCE</scope>
    <source>
        <strain evidence="12">S-188037</strain>
    </source>
</reference>
<evidence type="ECO:0000313" key="13">
    <source>
        <dbReference type="Proteomes" id="UP001202328"/>
    </source>
</evidence>
<keyword evidence="9" id="KW-1133">Transmembrane helix</keyword>
<evidence type="ECO:0000256" key="2">
    <source>
        <dbReference type="ARBA" id="ARBA00004613"/>
    </source>
</evidence>
<keyword evidence="4" id="KW-0964">Secreted</keyword>
<dbReference type="Proteomes" id="UP001202328">
    <property type="component" value="Unassembled WGS sequence"/>
</dbReference>
<dbReference type="PROSITE" id="PS00080">
    <property type="entry name" value="MULTICOPPER_OXIDASE2"/>
    <property type="match status" value="1"/>
</dbReference>
<dbReference type="InterPro" id="IPR002355">
    <property type="entry name" value="Cu_oxidase_Cu_BS"/>
</dbReference>
<evidence type="ECO:0000256" key="6">
    <source>
        <dbReference type="ARBA" id="ARBA00022737"/>
    </source>
</evidence>
<evidence type="ECO:0000259" key="10">
    <source>
        <dbReference type="Pfam" id="PF00394"/>
    </source>
</evidence>
<evidence type="ECO:0008006" key="14">
    <source>
        <dbReference type="Google" id="ProtNLM"/>
    </source>
</evidence>
<dbReference type="InterPro" id="IPR001117">
    <property type="entry name" value="Cu-oxidase_2nd"/>
</dbReference>
<keyword evidence="6" id="KW-0677">Repeat</keyword>
<dbReference type="PANTHER" id="PTHR11709:SF394">
    <property type="entry name" value="FI03373P-RELATED"/>
    <property type="match status" value="1"/>
</dbReference>
<dbReference type="PROSITE" id="PS00079">
    <property type="entry name" value="MULTICOPPER_OXIDASE1"/>
    <property type="match status" value="1"/>
</dbReference>
<accession>A0AAD4S2P4</accession>
<comment type="caution">
    <text evidence="12">The sequence shown here is derived from an EMBL/GenBank/DDBJ whole genome shotgun (WGS) entry which is preliminary data.</text>
</comment>
<proteinExistence type="inferred from homology"/>
<dbReference type="Gene3D" id="2.60.40.420">
    <property type="entry name" value="Cupredoxins - blue copper proteins"/>
    <property type="match status" value="2"/>
</dbReference>
<dbReference type="InterPro" id="IPR011706">
    <property type="entry name" value="Cu-oxidase_C"/>
</dbReference>
<feature type="domain" description="Plastocyanin-like" evidence="10">
    <location>
        <begin position="51"/>
        <end position="151"/>
    </location>
</feature>
<comment type="cofactor">
    <cofactor evidence="1">
        <name>Cu cation</name>
        <dbReference type="ChEBI" id="CHEBI:23378"/>
    </cofactor>
</comment>
<dbReference type="EMBL" id="JAJJMB010015060">
    <property type="protein sequence ID" value="KAI3856070.1"/>
    <property type="molecule type" value="Genomic_DNA"/>
</dbReference>
<evidence type="ECO:0000256" key="8">
    <source>
        <dbReference type="ARBA" id="ARBA00023008"/>
    </source>
</evidence>
<sequence>MLFLLRFYSDSVGSMHYSLTRSNGITITNANSKICCIIIFNNYVPTWFHHLCKPDVLAVEPNKLIRVRIASTTSLASLNLVIGNHQMILVEADGNYLQPRVIDNLDIYSGESYSVILNTDQDPSMNYWISVSQRGRKPPLPLPALTILNYKTISAVNVMPSFPPPLSPAWDDLLQSKNFTNTILGLQFNGDFPHPSAIPTPPIDGYVKWSIKNIYLVLPPTPYLGSLKFGLKNGFNATTPPETFPSTHMEIVDVILQNANVLGESVSEFHPWHLHGHDFWVLGYGDGKFSEENDEKNLNLVNPPLRNTVVDFPYGWTAIRFIADYPGVWPFHCHIEPHLHMGMGVIFAVAVDKIKQIPDGVLNFGLTAVTAPTTSNKAVGPLEPASLFHYLMYMAVVISFYVTYIQDSLTW</sequence>
<evidence type="ECO:0000256" key="4">
    <source>
        <dbReference type="ARBA" id="ARBA00022525"/>
    </source>
</evidence>
<dbReference type="AlphaFoldDB" id="A0AAD4S2P4"/>
<comment type="similarity">
    <text evidence="3">Belongs to the multicopper oxidase family.</text>
</comment>
<gene>
    <name evidence="12" type="ORF">MKW98_018184</name>
</gene>
<feature type="transmembrane region" description="Helical" evidence="9">
    <location>
        <begin position="387"/>
        <end position="405"/>
    </location>
</feature>
<feature type="domain" description="Plastocyanin-like" evidence="11">
    <location>
        <begin position="236"/>
        <end position="351"/>
    </location>
</feature>
<evidence type="ECO:0000259" key="11">
    <source>
        <dbReference type="Pfam" id="PF07731"/>
    </source>
</evidence>
<dbReference type="GO" id="GO:0005576">
    <property type="term" value="C:extracellular region"/>
    <property type="evidence" value="ECO:0007669"/>
    <property type="project" value="UniProtKB-SubCell"/>
</dbReference>
<keyword evidence="5" id="KW-0479">Metal-binding</keyword>
<dbReference type="Pfam" id="PF07731">
    <property type="entry name" value="Cu-oxidase_2"/>
    <property type="match status" value="1"/>
</dbReference>
<keyword evidence="7" id="KW-0560">Oxidoreductase</keyword>
<keyword evidence="9" id="KW-0812">Transmembrane</keyword>
<dbReference type="SUPFAM" id="SSF49503">
    <property type="entry name" value="Cupredoxins"/>
    <property type="match status" value="2"/>
</dbReference>
<evidence type="ECO:0000313" key="12">
    <source>
        <dbReference type="EMBL" id="KAI3856070.1"/>
    </source>
</evidence>
<protein>
    <recommendedName>
        <fullName evidence="14">L-ascorbate oxidase</fullName>
    </recommendedName>
</protein>
<dbReference type="CDD" id="cd13893">
    <property type="entry name" value="CuRO_3_AAO"/>
    <property type="match status" value="1"/>
</dbReference>
<keyword evidence="8" id="KW-0186">Copper</keyword>
<dbReference type="GO" id="GO:0016491">
    <property type="term" value="F:oxidoreductase activity"/>
    <property type="evidence" value="ECO:0007669"/>
    <property type="project" value="UniProtKB-KW"/>
</dbReference>
<evidence type="ECO:0000256" key="1">
    <source>
        <dbReference type="ARBA" id="ARBA00001935"/>
    </source>
</evidence>
<comment type="subcellular location">
    <subcellularLocation>
        <location evidence="2">Secreted</location>
    </subcellularLocation>
</comment>
<dbReference type="PANTHER" id="PTHR11709">
    <property type="entry name" value="MULTI-COPPER OXIDASE"/>
    <property type="match status" value="1"/>
</dbReference>
<dbReference type="InterPro" id="IPR034267">
    <property type="entry name" value="CuRO_3_AAO"/>
</dbReference>
<dbReference type="InterPro" id="IPR033138">
    <property type="entry name" value="Cu_oxidase_CS"/>
</dbReference>